<dbReference type="PANTHER" id="PTHR24232:SF106">
    <property type="entry name" value="COAGULATION FACTOR II (THROMBIN) RECEPTOR-LIKE 1 ISOFORM X1"/>
    <property type="match status" value="1"/>
</dbReference>
<feature type="transmembrane region" description="Helical" evidence="11">
    <location>
        <begin position="150"/>
        <end position="170"/>
    </location>
</feature>
<evidence type="ECO:0000256" key="11">
    <source>
        <dbReference type="SAM" id="Phobius"/>
    </source>
</evidence>
<dbReference type="InterPro" id="IPR017452">
    <property type="entry name" value="GPCR_Rhodpsn_7TM"/>
</dbReference>
<proteinExistence type="predicted"/>
<keyword evidence="6 11" id="KW-0472">Membrane</keyword>
<sequence>MSVYDLLCVYVALFSKGDRQQLTRSISVSSRNSQLDPTGVRRACDVTQVRRHGAPTCFELSVSCWTLLFFVCVVFALAEPGKGKGRGMPILQDKETGKLLIHQITTDTLKSGLTTIFLPIIYIIVLVVGLPTNAMAIYVLLFRSKKINPAAIYMGNLALADLMFVIWMPLKIAYHLKGNDWTFGEGMCKVLVGFFYGNMYCSILFITCLSIQRYWVCAHPLSQQRKNTKFAIIVSVCIWVFIWVSTTPLYLYQQTVPIPDLNITTCHDVNLIKNVDNMFLDVQLPYYYFMVMAGLVFFIPMLVIIATYILLLRLLGSPTVEGNAGKTRQRAVVLIVTVLITFLVCFIPSNVMLVVHYTLLRNGSANNGYGFYILTLCLTSLNSCLDPFIYYYVSDEFREHVKNTLLCRSSRTVERMRVSFSSMKYSKKTKAYTSSTGNTESSNC</sequence>
<feature type="domain" description="G-protein coupled receptors family 1 profile" evidence="12">
    <location>
        <begin position="132"/>
        <end position="390"/>
    </location>
</feature>
<dbReference type="SUPFAM" id="SSF81321">
    <property type="entry name" value="Family A G protein-coupled receptor-like"/>
    <property type="match status" value="1"/>
</dbReference>
<evidence type="ECO:0000256" key="4">
    <source>
        <dbReference type="ARBA" id="ARBA00022989"/>
    </source>
</evidence>
<evidence type="ECO:0000256" key="8">
    <source>
        <dbReference type="ARBA" id="ARBA00023170"/>
    </source>
</evidence>
<accession>A0ABR3LKA1</accession>
<dbReference type="PRINTS" id="PR00237">
    <property type="entry name" value="GPCRRHODOPSN"/>
</dbReference>
<evidence type="ECO:0000256" key="7">
    <source>
        <dbReference type="ARBA" id="ARBA00023157"/>
    </source>
</evidence>
<dbReference type="Pfam" id="PF00001">
    <property type="entry name" value="7tm_1"/>
    <property type="match status" value="1"/>
</dbReference>
<keyword evidence="7" id="KW-1015">Disulfide bond</keyword>
<feature type="transmembrane region" description="Helical" evidence="11">
    <location>
        <begin position="286"/>
        <end position="311"/>
    </location>
</feature>
<comment type="caution">
    <text evidence="13">The sequence shown here is derived from an EMBL/GenBank/DDBJ whole genome shotgun (WGS) entry which is preliminary data.</text>
</comment>
<feature type="transmembrane region" description="Helical" evidence="11">
    <location>
        <begin position="230"/>
        <end position="252"/>
    </location>
</feature>
<dbReference type="InterPro" id="IPR000276">
    <property type="entry name" value="GPCR_Rhodpsn"/>
</dbReference>
<name>A0ABR3LKA1_9TELE</name>
<dbReference type="PROSITE" id="PS50262">
    <property type="entry name" value="G_PROTEIN_RECEP_F1_2"/>
    <property type="match status" value="1"/>
</dbReference>
<protein>
    <recommendedName>
        <fullName evidence="12">G-protein coupled receptors family 1 profile domain-containing protein</fullName>
    </recommendedName>
</protein>
<dbReference type="InterPro" id="IPR003912">
    <property type="entry name" value="Protea_act_rcpt"/>
</dbReference>
<gene>
    <name evidence="13" type="ORF">QQF64_018018</name>
</gene>
<dbReference type="Proteomes" id="UP001558613">
    <property type="component" value="Unassembled WGS sequence"/>
</dbReference>
<evidence type="ECO:0000256" key="6">
    <source>
        <dbReference type="ARBA" id="ARBA00023136"/>
    </source>
</evidence>
<evidence type="ECO:0000256" key="2">
    <source>
        <dbReference type="ARBA" id="ARBA00022475"/>
    </source>
</evidence>
<keyword evidence="10" id="KW-0807">Transducer</keyword>
<keyword evidence="14" id="KW-1185">Reference proteome</keyword>
<organism evidence="13 14">
    <name type="scientific">Cirrhinus molitorella</name>
    <name type="common">mud carp</name>
    <dbReference type="NCBI Taxonomy" id="172907"/>
    <lineage>
        <taxon>Eukaryota</taxon>
        <taxon>Metazoa</taxon>
        <taxon>Chordata</taxon>
        <taxon>Craniata</taxon>
        <taxon>Vertebrata</taxon>
        <taxon>Euteleostomi</taxon>
        <taxon>Actinopterygii</taxon>
        <taxon>Neopterygii</taxon>
        <taxon>Teleostei</taxon>
        <taxon>Ostariophysi</taxon>
        <taxon>Cypriniformes</taxon>
        <taxon>Cyprinidae</taxon>
        <taxon>Labeoninae</taxon>
        <taxon>Labeonini</taxon>
        <taxon>Cirrhinus</taxon>
    </lineage>
</organism>
<keyword evidence="3 11" id="KW-0812">Transmembrane</keyword>
<comment type="subcellular location">
    <subcellularLocation>
        <location evidence="1">Cell membrane</location>
        <topology evidence="1">Multi-pass membrane protein</topology>
    </subcellularLocation>
</comment>
<feature type="transmembrane region" description="Helical" evidence="11">
    <location>
        <begin position="57"/>
        <end position="78"/>
    </location>
</feature>
<dbReference type="InterPro" id="IPR002281">
    <property type="entry name" value="Pro_rcpt_2"/>
</dbReference>
<dbReference type="PANTHER" id="PTHR24232">
    <property type="entry name" value="G-PROTEIN COUPLED RECEPTOR"/>
    <property type="match status" value="1"/>
</dbReference>
<feature type="transmembrane region" description="Helical" evidence="11">
    <location>
        <begin position="369"/>
        <end position="393"/>
    </location>
</feature>
<feature type="transmembrane region" description="Helical" evidence="11">
    <location>
        <begin position="332"/>
        <end position="357"/>
    </location>
</feature>
<evidence type="ECO:0000313" key="13">
    <source>
        <dbReference type="EMBL" id="KAL1253325.1"/>
    </source>
</evidence>
<reference evidence="13 14" key="1">
    <citation type="submission" date="2023-09" db="EMBL/GenBank/DDBJ databases">
        <authorList>
            <person name="Wang M."/>
        </authorList>
    </citation>
    <scope>NUCLEOTIDE SEQUENCE [LARGE SCALE GENOMIC DNA]</scope>
    <source>
        <strain evidence="13">GT-2023</strain>
        <tissue evidence="13">Liver</tissue>
    </source>
</reference>
<evidence type="ECO:0000259" key="12">
    <source>
        <dbReference type="PROSITE" id="PS50262"/>
    </source>
</evidence>
<feature type="transmembrane region" description="Helical" evidence="11">
    <location>
        <begin position="116"/>
        <end position="141"/>
    </location>
</feature>
<keyword evidence="9" id="KW-0325">Glycoprotein</keyword>
<dbReference type="Gene3D" id="1.20.1070.10">
    <property type="entry name" value="Rhodopsin 7-helix transmembrane proteins"/>
    <property type="match status" value="1"/>
</dbReference>
<dbReference type="EMBL" id="JAYMGO010000021">
    <property type="protein sequence ID" value="KAL1253325.1"/>
    <property type="molecule type" value="Genomic_DNA"/>
</dbReference>
<evidence type="ECO:0000256" key="10">
    <source>
        <dbReference type="ARBA" id="ARBA00023224"/>
    </source>
</evidence>
<evidence type="ECO:0000313" key="14">
    <source>
        <dbReference type="Proteomes" id="UP001558613"/>
    </source>
</evidence>
<evidence type="ECO:0000256" key="5">
    <source>
        <dbReference type="ARBA" id="ARBA00023040"/>
    </source>
</evidence>
<keyword evidence="4 11" id="KW-1133">Transmembrane helix</keyword>
<dbReference type="PRINTS" id="PR01152">
    <property type="entry name" value="PROTEASEAR2"/>
</dbReference>
<keyword evidence="8" id="KW-0675">Receptor</keyword>
<dbReference type="PRINTS" id="PR01428">
    <property type="entry name" value="PROTEASEAR"/>
</dbReference>
<evidence type="ECO:0000256" key="3">
    <source>
        <dbReference type="ARBA" id="ARBA00022692"/>
    </source>
</evidence>
<keyword evidence="5" id="KW-0297">G-protein coupled receptor</keyword>
<feature type="transmembrane region" description="Helical" evidence="11">
    <location>
        <begin position="190"/>
        <end position="209"/>
    </location>
</feature>
<keyword evidence="2" id="KW-1003">Cell membrane</keyword>
<evidence type="ECO:0000256" key="9">
    <source>
        <dbReference type="ARBA" id="ARBA00023180"/>
    </source>
</evidence>
<evidence type="ECO:0000256" key="1">
    <source>
        <dbReference type="ARBA" id="ARBA00004651"/>
    </source>
</evidence>